<proteinExistence type="predicted"/>
<dbReference type="Pfam" id="PF08863">
    <property type="entry name" value="YolD"/>
    <property type="match status" value="1"/>
</dbReference>
<protein>
    <submittedName>
        <fullName evidence="1">YolD-like family protein</fullName>
    </submittedName>
</protein>
<evidence type="ECO:0000313" key="1">
    <source>
        <dbReference type="EMBL" id="MFC0476412.1"/>
    </source>
</evidence>
<dbReference type="InterPro" id="IPR014962">
    <property type="entry name" value="YolD"/>
</dbReference>
<accession>A0ABV6KST8</accession>
<reference evidence="1 2" key="1">
    <citation type="submission" date="2024-09" db="EMBL/GenBank/DDBJ databases">
        <authorList>
            <person name="Sun Q."/>
            <person name="Mori K."/>
        </authorList>
    </citation>
    <scope>NUCLEOTIDE SEQUENCE [LARGE SCALE GENOMIC DNA]</scope>
    <source>
        <strain evidence="1 2">CGMCC 1.9126</strain>
    </source>
</reference>
<keyword evidence="2" id="KW-1185">Reference proteome</keyword>
<dbReference type="RefSeq" id="WP_377058467.1">
    <property type="nucleotide sequence ID" value="NZ_JBHLUU010000103.1"/>
</dbReference>
<name>A0ABV6KST8_9BACI</name>
<dbReference type="Proteomes" id="UP001589738">
    <property type="component" value="Unassembled WGS sequence"/>
</dbReference>
<dbReference type="EMBL" id="JBHLUU010000103">
    <property type="protein sequence ID" value="MFC0476412.1"/>
    <property type="molecule type" value="Genomic_DNA"/>
</dbReference>
<evidence type="ECO:0000313" key="2">
    <source>
        <dbReference type="Proteomes" id="UP001589738"/>
    </source>
</evidence>
<organism evidence="1 2">
    <name type="scientific">Robertmurraya beringensis</name>
    <dbReference type="NCBI Taxonomy" id="641660"/>
    <lineage>
        <taxon>Bacteria</taxon>
        <taxon>Bacillati</taxon>
        <taxon>Bacillota</taxon>
        <taxon>Bacilli</taxon>
        <taxon>Bacillales</taxon>
        <taxon>Bacillaceae</taxon>
        <taxon>Robertmurraya</taxon>
    </lineage>
</organism>
<comment type="caution">
    <text evidence="1">The sequence shown here is derived from an EMBL/GenBank/DDBJ whole genome shotgun (WGS) entry which is preliminary data.</text>
</comment>
<sequence>MLKSILYNDSCKKHFKGGVTLFLKKLSVNKLISIDYYSNGSLKTIKGRVYKLDLIKQSLLLKDETHQPFTIQLSGIRQIY</sequence>
<gene>
    <name evidence="1" type="ORF">ACFFHF_14460</name>
</gene>